<dbReference type="NCBIfam" id="TIGR01640">
    <property type="entry name" value="F_box_assoc_1"/>
    <property type="match status" value="1"/>
</dbReference>
<dbReference type="EMBL" id="KI517455">
    <property type="protein sequence ID" value="ESQ43945.1"/>
    <property type="molecule type" value="Genomic_DNA"/>
</dbReference>
<protein>
    <recommendedName>
        <fullName evidence="1">F-box domain-containing protein</fullName>
    </recommendedName>
</protein>
<dbReference type="InterPro" id="IPR017451">
    <property type="entry name" value="F-box-assoc_interact_dom"/>
</dbReference>
<dbReference type="Pfam" id="PF08268">
    <property type="entry name" value="FBA_3"/>
    <property type="match status" value="1"/>
</dbReference>
<dbReference type="InterPro" id="IPR013187">
    <property type="entry name" value="F-box-assoc_dom_typ3"/>
</dbReference>
<dbReference type="InterPro" id="IPR001810">
    <property type="entry name" value="F-box_dom"/>
</dbReference>
<dbReference type="KEGG" id="eus:EUTSA_v10006428mg"/>
<dbReference type="STRING" id="72664.V4L0Y9"/>
<dbReference type="SMART" id="SM00256">
    <property type="entry name" value="FBOX"/>
    <property type="match status" value="1"/>
</dbReference>
<dbReference type="PANTHER" id="PTHR31111">
    <property type="entry name" value="BNAA05G37150D PROTEIN-RELATED"/>
    <property type="match status" value="1"/>
</dbReference>
<evidence type="ECO:0000313" key="3">
    <source>
        <dbReference type="Proteomes" id="UP000030689"/>
    </source>
</evidence>
<feature type="non-terminal residue" evidence="2">
    <location>
        <position position="364"/>
    </location>
</feature>
<gene>
    <name evidence="2" type="ORF">EUTSA_v10006428mg</name>
</gene>
<dbReference type="PROSITE" id="PS50181">
    <property type="entry name" value="FBOX"/>
    <property type="match status" value="1"/>
</dbReference>
<dbReference type="AlphaFoldDB" id="V4L0Y9"/>
<organism evidence="2 3">
    <name type="scientific">Eutrema salsugineum</name>
    <name type="common">Saltwater cress</name>
    <name type="synonym">Sisymbrium salsugineum</name>
    <dbReference type="NCBI Taxonomy" id="72664"/>
    <lineage>
        <taxon>Eukaryota</taxon>
        <taxon>Viridiplantae</taxon>
        <taxon>Streptophyta</taxon>
        <taxon>Embryophyta</taxon>
        <taxon>Tracheophyta</taxon>
        <taxon>Spermatophyta</taxon>
        <taxon>Magnoliopsida</taxon>
        <taxon>eudicotyledons</taxon>
        <taxon>Gunneridae</taxon>
        <taxon>Pentapetalae</taxon>
        <taxon>rosids</taxon>
        <taxon>malvids</taxon>
        <taxon>Brassicales</taxon>
        <taxon>Brassicaceae</taxon>
        <taxon>Eutremeae</taxon>
        <taxon>Eutrema</taxon>
    </lineage>
</organism>
<dbReference type="InterPro" id="IPR036047">
    <property type="entry name" value="F-box-like_dom_sf"/>
</dbReference>
<dbReference type="CDD" id="cd22157">
    <property type="entry name" value="F-box_AtFBW1-like"/>
    <property type="match status" value="1"/>
</dbReference>
<dbReference type="PANTHER" id="PTHR31111:SF132">
    <property type="entry name" value="F-BOX ASSOCIATED UBIQUITINATION EFFECTOR FAMILY PROTEIN-RELATED"/>
    <property type="match status" value="1"/>
</dbReference>
<evidence type="ECO:0000259" key="1">
    <source>
        <dbReference type="PROSITE" id="PS50181"/>
    </source>
</evidence>
<dbReference type="Gramene" id="ESQ43945">
    <property type="protein sequence ID" value="ESQ43945"/>
    <property type="gene ID" value="EUTSA_v10006428mg"/>
</dbReference>
<dbReference type="Proteomes" id="UP000030689">
    <property type="component" value="Unassembled WGS sequence"/>
</dbReference>
<evidence type="ECO:0000313" key="2">
    <source>
        <dbReference type="EMBL" id="ESQ43945.1"/>
    </source>
</evidence>
<feature type="domain" description="F-box" evidence="1">
    <location>
        <begin position="11"/>
        <end position="60"/>
    </location>
</feature>
<keyword evidence="3" id="KW-1185">Reference proteome</keyword>
<reference evidence="2 3" key="1">
    <citation type="journal article" date="2013" name="Front. Plant Sci.">
        <title>The Reference Genome of the Halophytic Plant Eutrema salsugineum.</title>
        <authorList>
            <person name="Yang R."/>
            <person name="Jarvis D.E."/>
            <person name="Chen H."/>
            <person name="Beilstein M.A."/>
            <person name="Grimwood J."/>
            <person name="Jenkins J."/>
            <person name="Shu S."/>
            <person name="Prochnik S."/>
            <person name="Xin M."/>
            <person name="Ma C."/>
            <person name="Schmutz J."/>
            <person name="Wing R.A."/>
            <person name="Mitchell-Olds T."/>
            <person name="Schumaker K.S."/>
            <person name="Wang X."/>
        </authorList>
    </citation>
    <scope>NUCLEOTIDE SEQUENCE [LARGE SCALE GENOMIC DNA]</scope>
</reference>
<dbReference type="SUPFAM" id="SSF81383">
    <property type="entry name" value="F-box domain"/>
    <property type="match status" value="1"/>
</dbReference>
<dbReference type="Pfam" id="PF00646">
    <property type="entry name" value="F-box"/>
    <property type="match status" value="1"/>
</dbReference>
<proteinExistence type="predicted"/>
<name>V4L0Y9_EUTSA</name>
<accession>V4L0Y9</accession>
<sequence length="364" mass="41197">MMPRRKTRSFLAKIEPIPFDLVIEILLRLPVKSIATFRRVSKLWASTLRDPSFTESYLTISSSRKKLLFTCLKDDETCFFSSSPNSQSPSSDISAKVHMSFPINCPTNICRPVRGLVCGLNQRRPSKGRTVTVPLICNPSTGQSLALPDVRTRGKRVISCFGYDPIDKQFKVFSQDHQVLTLGTQKKPSWKMIKCEVPHIPVDFEHTNGGVCINGVLYYLAILLHVDAYTDGYFDIGEKLESTLVNYKGKLAKLQRNIDDYGTYTGIQLWVLEDAEKHEWSSYIYVLPPPWKNIFEETTLCFVGTTSKGEIVLSPNTISDSFYLLYHNPETKTITKVGVQGMEAYKGHKAYTFLDHVEDVTLVS</sequence>